<dbReference type="Pfam" id="PF00728">
    <property type="entry name" value="Glyco_hydro_20"/>
    <property type="match status" value="1"/>
</dbReference>
<dbReference type="PRINTS" id="PR00738">
    <property type="entry name" value="GLHYDRLASE20"/>
</dbReference>
<keyword evidence="8" id="KW-1133">Transmembrane helix</keyword>
<dbReference type="Gene3D" id="3.30.379.10">
    <property type="entry name" value="Chitobiase/beta-hexosaminidase domain 2-like"/>
    <property type="match status" value="1"/>
</dbReference>
<evidence type="ECO:0000313" key="12">
    <source>
        <dbReference type="Proteomes" id="UP000280586"/>
    </source>
</evidence>
<dbReference type="Pfam" id="PF00963">
    <property type="entry name" value="Cohesin"/>
    <property type="match status" value="1"/>
</dbReference>
<dbReference type="Gene3D" id="2.60.120.260">
    <property type="entry name" value="Galactose-binding domain-like"/>
    <property type="match status" value="3"/>
</dbReference>
<proteinExistence type="inferred from homology"/>
<dbReference type="GO" id="GO:0004563">
    <property type="term" value="F:beta-N-acetylhexosaminidase activity"/>
    <property type="evidence" value="ECO:0007669"/>
    <property type="project" value="InterPro"/>
</dbReference>
<dbReference type="Proteomes" id="UP001055437">
    <property type="component" value="Chromosome"/>
</dbReference>
<organism evidence="10 12">
    <name type="scientific">Clostridium septicum</name>
    <dbReference type="NCBI Taxonomy" id="1504"/>
    <lineage>
        <taxon>Bacteria</taxon>
        <taxon>Bacillati</taxon>
        <taxon>Bacillota</taxon>
        <taxon>Clostridia</taxon>
        <taxon>Eubacteriales</taxon>
        <taxon>Clostridiaceae</taxon>
        <taxon>Clostridium</taxon>
    </lineage>
</organism>
<dbReference type="Gene3D" id="2.60.120.200">
    <property type="match status" value="1"/>
</dbReference>
<dbReference type="EMBL" id="CP023671">
    <property type="protein sequence ID" value="AYE33718.1"/>
    <property type="molecule type" value="Genomic_DNA"/>
</dbReference>
<dbReference type="SUPFAM" id="SSF49384">
    <property type="entry name" value="Carbohydrate-binding domain"/>
    <property type="match status" value="1"/>
</dbReference>
<dbReference type="KEGG" id="csep:CP523_04135"/>
<dbReference type="GeneID" id="303559874"/>
<evidence type="ECO:0000256" key="6">
    <source>
        <dbReference type="SAM" id="Coils"/>
    </source>
</evidence>
<evidence type="ECO:0000256" key="3">
    <source>
        <dbReference type="ARBA" id="ARBA00023295"/>
    </source>
</evidence>
<evidence type="ECO:0000256" key="7">
    <source>
        <dbReference type="SAM" id="MobiDB-lite"/>
    </source>
</evidence>
<feature type="region of interest" description="Disordered" evidence="7">
    <location>
        <begin position="1670"/>
        <end position="1715"/>
    </location>
</feature>
<dbReference type="GO" id="GO:0000272">
    <property type="term" value="P:polysaccharide catabolic process"/>
    <property type="evidence" value="ECO:0007669"/>
    <property type="project" value="InterPro"/>
</dbReference>
<keyword evidence="2 10" id="KW-0378">Hydrolase</keyword>
<dbReference type="PANTHER" id="PTHR43678">
    <property type="entry name" value="PUTATIVE (AFU_ORTHOLOGUE AFUA_2G00640)-RELATED"/>
    <property type="match status" value="1"/>
</dbReference>
<feature type="domain" description="F5/8 type C" evidence="9">
    <location>
        <begin position="30"/>
        <end position="182"/>
    </location>
</feature>
<dbReference type="PROSITE" id="PS50022">
    <property type="entry name" value="FA58C_3"/>
    <property type="match status" value="3"/>
</dbReference>
<feature type="coiled-coil region" evidence="6">
    <location>
        <begin position="1632"/>
        <end position="1669"/>
    </location>
</feature>
<dbReference type="InterPro" id="IPR029018">
    <property type="entry name" value="Hex-like_dom2"/>
</dbReference>
<dbReference type="InterPro" id="IPR008965">
    <property type="entry name" value="CBM2/CBM3_carb-bd_dom_sf"/>
</dbReference>
<feature type="coiled-coil region" evidence="6">
    <location>
        <begin position="1526"/>
        <end position="1585"/>
    </location>
</feature>
<dbReference type="InterPro" id="IPR000421">
    <property type="entry name" value="FA58C"/>
</dbReference>
<keyword evidence="8" id="KW-0472">Membrane</keyword>
<dbReference type="Gene3D" id="1.20.1270.70">
    <property type="entry name" value="Designed single chain three-helix bundle"/>
    <property type="match status" value="2"/>
</dbReference>
<evidence type="ECO:0000256" key="4">
    <source>
        <dbReference type="ARBA" id="ARBA00030512"/>
    </source>
</evidence>
<dbReference type="InterPro" id="IPR052764">
    <property type="entry name" value="GH20_Enzymes"/>
</dbReference>
<dbReference type="Gene3D" id="2.60.40.680">
    <property type="match status" value="1"/>
</dbReference>
<dbReference type="PANTHER" id="PTHR43678:SF1">
    <property type="entry name" value="BETA-N-ACETYLHEXOSAMINIDASE"/>
    <property type="match status" value="1"/>
</dbReference>
<gene>
    <name evidence="10" type="ORF">CP523_04135</name>
    <name evidence="11" type="ORF">NH397_12375</name>
</gene>
<dbReference type="Gene3D" id="3.20.20.80">
    <property type="entry name" value="Glycosidases"/>
    <property type="match status" value="1"/>
</dbReference>
<feature type="active site" description="Proton donor" evidence="5">
    <location>
        <position position="733"/>
    </location>
</feature>
<keyword evidence="6" id="KW-0175">Coiled coil</keyword>
<dbReference type="Gene3D" id="1.20.1270.90">
    <property type="entry name" value="AF1782-like"/>
    <property type="match status" value="2"/>
</dbReference>
<dbReference type="SUPFAM" id="SSF49899">
    <property type="entry name" value="Concanavalin A-like lectins/glucanases"/>
    <property type="match status" value="1"/>
</dbReference>
<dbReference type="SUPFAM" id="SSF49785">
    <property type="entry name" value="Galactose-binding domain-like"/>
    <property type="match status" value="3"/>
</dbReference>
<dbReference type="InterPro" id="IPR025705">
    <property type="entry name" value="Beta_hexosaminidase_sua/sub"/>
</dbReference>
<feature type="domain" description="F5/8 type C" evidence="9">
    <location>
        <begin position="185"/>
        <end position="334"/>
    </location>
</feature>
<evidence type="ECO:0000259" key="9">
    <source>
        <dbReference type="PROSITE" id="PS50022"/>
    </source>
</evidence>
<feature type="transmembrane region" description="Helical" evidence="8">
    <location>
        <begin position="12"/>
        <end position="31"/>
    </location>
</feature>
<dbReference type="InterPro" id="IPR017853">
    <property type="entry name" value="GH"/>
</dbReference>
<reference evidence="10 12" key="1">
    <citation type="submission" date="2017-09" db="EMBL/GenBank/DDBJ databases">
        <authorList>
            <person name="Thomas P."/>
            <person name="Seyboldt C."/>
        </authorList>
    </citation>
    <scope>NUCLEOTIDE SEQUENCE [LARGE SCALE GENOMIC DNA]</scope>
    <source>
        <strain evidence="10 12">DSM 7534</strain>
    </source>
</reference>
<dbReference type="InterPro" id="IPR013320">
    <property type="entry name" value="ConA-like_dom_sf"/>
</dbReference>
<evidence type="ECO:0000313" key="13">
    <source>
        <dbReference type="Proteomes" id="UP001055437"/>
    </source>
</evidence>
<dbReference type="EMBL" id="CP099799">
    <property type="protein sequence ID" value="USS00277.1"/>
    <property type="molecule type" value="Genomic_DNA"/>
</dbReference>
<name>A0A9N7JJD9_CLOSE</name>
<feature type="transmembrane region" description="Helical" evidence="8">
    <location>
        <begin position="1721"/>
        <end position="1742"/>
    </location>
</feature>
<dbReference type="InterPro" id="IPR015883">
    <property type="entry name" value="Glyco_hydro_20_cat"/>
</dbReference>
<dbReference type="Pfam" id="PF22633">
    <property type="entry name" value="F5_F8_type_C_2"/>
    <property type="match status" value="1"/>
</dbReference>
<dbReference type="RefSeq" id="WP_120140511.1">
    <property type="nucleotide sequence ID" value="NZ_CP023671.1"/>
</dbReference>
<dbReference type="GO" id="GO:0030246">
    <property type="term" value="F:carbohydrate binding"/>
    <property type="evidence" value="ECO:0007669"/>
    <property type="project" value="InterPro"/>
</dbReference>
<feature type="compositionally biased region" description="Low complexity" evidence="7">
    <location>
        <begin position="1676"/>
        <end position="1710"/>
    </location>
</feature>
<evidence type="ECO:0000256" key="1">
    <source>
        <dbReference type="ARBA" id="ARBA00006285"/>
    </source>
</evidence>
<accession>A0A9N7JJD9</accession>
<sequence>MQSLRKRKGIKRILPLFLVFAMMIGNVYTFANVNISAERENLALNKDAFASSEETTTLTASKVTDGQIDREGAKTSRWACERHEQNPWVAIDFGAKTKFNEVVIEWERKNINSYKIETSDNRESWTTIYTGEKASAYRDIINVGEQDSRYVRVLVSGYSPSEEGSDISWETVSIYEIEVYRNQNVSKPEAGVNVALNKTTTASSVETNNFTANKATDGLVDRTGAKSSRWASAVSSDDQWLKVDLGENTQFENVVIEWERRNSPSYRIQVSEDDSTWIDIYTATSAPSNFRDVINLGEKVSGRYVRLYIDEHISNSEGVDWNTVSVYELEIYNGSAPEPPKTADEVARNLTINELTPEDTQLTMPTVPDGYGISFIGADYEEVIDYDMNIHKPLVNTKVVVNFEVTKGNEKATSPAIEVTVPGANEVTGNNKPIVVPELREWAGKTGNFEVTESSRIVVNPSSEANLRKAVEVFAKDYKDILGREIEVVTSNEPNSGDFYFELTSNYPELRKEGYYMDVNDVLRVQANEEQGIFLSTRTILQILKQNTTYIPKGLVRDYPQYDVRGFMLDVGRKFVSLEYLYEIMKTMSWYKLNDFQVHLNDNYIWLADDYGNEALENAYAAFRLESNDVGENGVKLTAQDGHYTKEEFGKFIDDSKLHGVNIVPEFDTPGHALAFTKVHPNYAYEDGNGENAAMLDVTNPKVVEYIKGIFNEYMDGENPVFRDSTIHIGTDEFYGNSEQYRKYADEMLKFIRDEKGSTPRLWGSLTRKNGSTPVTVEGVEMNIWNTGWANPKVMYDAGYKLINTDDAYLYIVPGANYYKNYLDIQWLYNNWEVNKFSNGTILPEGSPNMIGGMFALWNDLIDKRANGIVQYDIFDRIFPAIQVLSEKMWGEADDKNFNEFKEAANKVALAPNTNPKYKVESATEKVVEYDFENATGNIANDKSGNNYNTVSANNAEITNGSVNLNGENSYVKTPLKSIGPNYSISFSINRSAESNEEEQVIFESSEGSFKAVQKETGKLGFSREAYDYSFNYTLPKGEWVDITIVGKMNKTELYVNGEYVDEISKSSTANKFGTFVFPLEKIGSEEKSFKGSIDNLLVTNRASLEDPTKIPQEQMLATATSEHPNVGTEGLASFAIDGDETTIWHTNYNTSSPLPQSITLNLGGTYQVDRVSYLPRQSGGLNGNITGYELHVSTNGSDFTKVKEGTFENNASLKTIKLDTSAEATHVKLVATEGVGGFASAAELNVYKTKEVVDPSPDPSEVGFKVTANEEVKVGENFEIKVGTENLTSDNMYAMEFNVEYDRDKFEFTGGTSVDDSKYIVRAAEKDGKLKVIVATKGVSLENNEDVVKLVFKAKATGENVAFNIVDGKLADGEGNEHALGNALVTTNVKEEAINPNPEVNKRALEIAIEYADEVVANGGLVGVVPAVVNEFNTALIEARIVYENENATAEEVDKAFNRLMKAIHMLEFKQGDKTELQNLVNIIEALDKTLYTPETWANLETALAKANSVLADENAMTEEVNTTFDELMDAFNKLEKAVDKTELQKMVNTVEALDKTLYIPSTLEELEVALQKAKEVLANENATQKEVDKAFEDLVKAYGKIRLKPNKDMLNDLIKEVNNIDLSKYTQGSVAKLNKELSKAMEVLNNEEATQKDVDKAVKNLRKAKDNLVAKGDNSQGNQNNGNNNSGGNSNSGGSNSNGGNSNSTSGNKLNTIPQTGGMASAATVLVLGALASVAGVTMIKKRKN</sequence>
<keyword evidence="8" id="KW-0812">Transmembrane</keyword>
<dbReference type="SUPFAM" id="SSF55545">
    <property type="entry name" value="beta-N-acetylhexosaminidase-like domain"/>
    <property type="match status" value="1"/>
</dbReference>
<evidence type="ECO:0000313" key="11">
    <source>
        <dbReference type="EMBL" id="USS00277.1"/>
    </source>
</evidence>
<dbReference type="InterPro" id="IPR002102">
    <property type="entry name" value="Cohesin_dom"/>
</dbReference>
<dbReference type="Proteomes" id="UP000280586">
    <property type="component" value="Chromosome"/>
</dbReference>
<evidence type="ECO:0000256" key="8">
    <source>
        <dbReference type="SAM" id="Phobius"/>
    </source>
</evidence>
<dbReference type="Pfam" id="PF02838">
    <property type="entry name" value="Glyco_hydro_20b"/>
    <property type="match status" value="1"/>
</dbReference>
<evidence type="ECO:0000256" key="5">
    <source>
        <dbReference type="PIRSR" id="PIRSR625705-1"/>
    </source>
</evidence>
<dbReference type="Pfam" id="PF13385">
    <property type="entry name" value="Laminin_G_3"/>
    <property type="match status" value="1"/>
</dbReference>
<feature type="domain" description="F5/8 type C" evidence="9">
    <location>
        <begin position="1098"/>
        <end position="1250"/>
    </location>
</feature>
<dbReference type="SUPFAM" id="SSF51445">
    <property type="entry name" value="(Trans)glycosidases"/>
    <property type="match status" value="1"/>
</dbReference>
<dbReference type="InterPro" id="IPR008979">
    <property type="entry name" value="Galactose-bd-like_sf"/>
</dbReference>
<reference evidence="11" key="2">
    <citation type="submission" date="2022-06" db="EMBL/GenBank/DDBJ databases">
        <authorList>
            <person name="Holder M.E."/>
            <person name="Ajami N.J."/>
            <person name="Petrosino J.F."/>
        </authorList>
    </citation>
    <scope>NUCLEOTIDE SEQUENCE</scope>
    <source>
        <strain evidence="11">RMA 8861</strain>
    </source>
</reference>
<dbReference type="CDD" id="cd08547">
    <property type="entry name" value="Type_II_cohesin"/>
    <property type="match status" value="1"/>
</dbReference>
<protein>
    <recommendedName>
        <fullName evidence="4">Beta-N-acetylhexosaminidase</fullName>
    </recommendedName>
</protein>
<evidence type="ECO:0000256" key="2">
    <source>
        <dbReference type="ARBA" id="ARBA00022801"/>
    </source>
</evidence>
<dbReference type="CDD" id="cd06564">
    <property type="entry name" value="GH20_DspB_LnbB-like"/>
    <property type="match status" value="1"/>
</dbReference>
<keyword evidence="3" id="KW-0326">Glycosidase</keyword>
<dbReference type="InterPro" id="IPR015882">
    <property type="entry name" value="HEX_bac_N"/>
</dbReference>
<keyword evidence="13" id="KW-1185">Reference proteome</keyword>
<dbReference type="Pfam" id="PF07554">
    <property type="entry name" value="FIVAR"/>
    <property type="match status" value="4"/>
</dbReference>
<evidence type="ECO:0000313" key="10">
    <source>
        <dbReference type="EMBL" id="AYE33718.1"/>
    </source>
</evidence>
<dbReference type="Pfam" id="PF00754">
    <property type="entry name" value="F5_F8_type_C"/>
    <property type="match status" value="2"/>
</dbReference>
<comment type="similarity">
    <text evidence="1">Belongs to the glycosyl hydrolase 20 family.</text>
</comment>